<evidence type="ECO:0000256" key="2">
    <source>
        <dbReference type="ARBA" id="ARBA00022840"/>
    </source>
</evidence>
<dbReference type="GO" id="GO:0005524">
    <property type="term" value="F:ATP binding"/>
    <property type="evidence" value="ECO:0007669"/>
    <property type="project" value="UniProtKB-KW"/>
</dbReference>
<evidence type="ECO:0000259" key="4">
    <source>
        <dbReference type="PROSITE" id="PS50011"/>
    </source>
</evidence>
<dbReference type="InterPro" id="IPR050198">
    <property type="entry name" value="Non-receptor_tyrosine_kinases"/>
</dbReference>
<feature type="compositionally biased region" description="Basic and acidic residues" evidence="3">
    <location>
        <begin position="189"/>
        <end position="205"/>
    </location>
</feature>
<gene>
    <name evidence="5" type="ORF">GCK32_011169</name>
</gene>
<evidence type="ECO:0000256" key="3">
    <source>
        <dbReference type="SAM" id="MobiDB-lite"/>
    </source>
</evidence>
<dbReference type="AlphaFoldDB" id="A0AAN8IRV7"/>
<proteinExistence type="predicted"/>
<name>A0AAN8IRV7_TRICO</name>
<dbReference type="InterPro" id="IPR020635">
    <property type="entry name" value="Tyr_kinase_cat_dom"/>
</dbReference>
<sequence length="240" mass="26975">MHRDIACRNCLISVKSGVVKISDFGLSKQAEFYNIPPDERLPIKWQAPEVISTRVYTVKCDVFSYGILLWEIFNNGEMPYKGIDNKTVRQKISDPTFRPPTDATLPIVIYRVMKTCWRGNPVKRPSMAQVVRYLADAPPELFLPKSSQPSNQFLASRPSASAVQASCGKNAQGRRSKSCERYSAGTSTKSKERTGKSNRTVDNRRSHSNIAGTARQQKSSTIHRCSSKKSTRDARKSTRK</sequence>
<evidence type="ECO:0000313" key="5">
    <source>
        <dbReference type="EMBL" id="KAK5979322.1"/>
    </source>
</evidence>
<feature type="compositionally biased region" description="Polar residues" evidence="3">
    <location>
        <begin position="208"/>
        <end position="224"/>
    </location>
</feature>
<evidence type="ECO:0000256" key="1">
    <source>
        <dbReference type="ARBA" id="ARBA00022741"/>
    </source>
</evidence>
<dbReference type="PRINTS" id="PR00109">
    <property type="entry name" value="TYRKINASE"/>
</dbReference>
<keyword evidence="5" id="KW-0418">Kinase</keyword>
<feature type="region of interest" description="Disordered" evidence="3">
    <location>
        <begin position="165"/>
        <end position="240"/>
    </location>
</feature>
<dbReference type="Proteomes" id="UP001331761">
    <property type="component" value="Unassembled WGS sequence"/>
</dbReference>
<keyword evidence="1" id="KW-0547">Nucleotide-binding</keyword>
<accession>A0AAN8IRV7</accession>
<keyword evidence="5" id="KW-0808">Transferase</keyword>
<dbReference type="SMART" id="SM00219">
    <property type="entry name" value="TyrKc"/>
    <property type="match status" value="1"/>
</dbReference>
<dbReference type="InterPro" id="IPR011009">
    <property type="entry name" value="Kinase-like_dom_sf"/>
</dbReference>
<dbReference type="InterPro" id="IPR000719">
    <property type="entry name" value="Prot_kinase_dom"/>
</dbReference>
<dbReference type="PROSITE" id="PS50011">
    <property type="entry name" value="PROTEIN_KINASE_DOM"/>
    <property type="match status" value="1"/>
</dbReference>
<dbReference type="Pfam" id="PF07714">
    <property type="entry name" value="PK_Tyr_Ser-Thr"/>
    <property type="match status" value="1"/>
</dbReference>
<evidence type="ECO:0000313" key="6">
    <source>
        <dbReference type="Proteomes" id="UP001331761"/>
    </source>
</evidence>
<keyword evidence="6" id="KW-1185">Reference proteome</keyword>
<dbReference type="EMBL" id="WIXE01008439">
    <property type="protein sequence ID" value="KAK5979322.1"/>
    <property type="molecule type" value="Genomic_DNA"/>
</dbReference>
<organism evidence="5 6">
    <name type="scientific">Trichostrongylus colubriformis</name>
    <name type="common">Black scour worm</name>
    <dbReference type="NCBI Taxonomy" id="6319"/>
    <lineage>
        <taxon>Eukaryota</taxon>
        <taxon>Metazoa</taxon>
        <taxon>Ecdysozoa</taxon>
        <taxon>Nematoda</taxon>
        <taxon>Chromadorea</taxon>
        <taxon>Rhabditida</taxon>
        <taxon>Rhabditina</taxon>
        <taxon>Rhabditomorpha</taxon>
        <taxon>Strongyloidea</taxon>
        <taxon>Trichostrongylidae</taxon>
        <taxon>Trichostrongylus</taxon>
    </lineage>
</organism>
<feature type="domain" description="Protein kinase" evidence="4">
    <location>
        <begin position="1"/>
        <end position="143"/>
    </location>
</feature>
<dbReference type="GO" id="GO:0004713">
    <property type="term" value="F:protein tyrosine kinase activity"/>
    <property type="evidence" value="ECO:0007669"/>
    <property type="project" value="InterPro"/>
</dbReference>
<dbReference type="PANTHER" id="PTHR24418">
    <property type="entry name" value="TYROSINE-PROTEIN KINASE"/>
    <property type="match status" value="1"/>
</dbReference>
<reference evidence="5 6" key="1">
    <citation type="submission" date="2019-10" db="EMBL/GenBank/DDBJ databases">
        <title>Assembly and Annotation for the nematode Trichostrongylus colubriformis.</title>
        <authorList>
            <person name="Martin J."/>
        </authorList>
    </citation>
    <scope>NUCLEOTIDE SEQUENCE [LARGE SCALE GENOMIC DNA]</scope>
    <source>
        <strain evidence="5">G859</strain>
        <tissue evidence="5">Whole worm</tissue>
    </source>
</reference>
<protein>
    <submittedName>
        <fullName evidence="5">Protein kinase domain-containing protein</fullName>
    </submittedName>
</protein>
<dbReference type="InterPro" id="IPR001245">
    <property type="entry name" value="Ser-Thr/Tyr_kinase_cat_dom"/>
</dbReference>
<dbReference type="SUPFAM" id="SSF56112">
    <property type="entry name" value="Protein kinase-like (PK-like)"/>
    <property type="match status" value="1"/>
</dbReference>
<comment type="caution">
    <text evidence="5">The sequence shown here is derived from an EMBL/GenBank/DDBJ whole genome shotgun (WGS) entry which is preliminary data.</text>
</comment>
<keyword evidence="2" id="KW-0067">ATP-binding</keyword>
<dbReference type="Gene3D" id="1.10.510.10">
    <property type="entry name" value="Transferase(Phosphotransferase) domain 1"/>
    <property type="match status" value="1"/>
</dbReference>
<feature type="compositionally biased region" description="Basic and acidic residues" evidence="3">
    <location>
        <begin position="230"/>
        <end position="240"/>
    </location>
</feature>